<evidence type="ECO:0000259" key="13">
    <source>
        <dbReference type="Pfam" id="PF14748"/>
    </source>
</evidence>
<dbReference type="Gene3D" id="1.10.3730.10">
    <property type="entry name" value="ProC C-terminal domain-like"/>
    <property type="match status" value="1"/>
</dbReference>
<name>A0A131ZZE2_SARSC</name>
<feature type="compositionally biased region" description="Basic and acidic residues" evidence="11">
    <location>
        <begin position="84"/>
        <end position="100"/>
    </location>
</feature>
<feature type="domain" description="Pyrroline-5-carboxylate reductase dimerisation" evidence="13">
    <location>
        <begin position="310"/>
        <end position="414"/>
    </location>
</feature>
<evidence type="ECO:0000256" key="6">
    <source>
        <dbReference type="ARBA" id="ARBA00023002"/>
    </source>
</evidence>
<dbReference type="Proteomes" id="UP000616769">
    <property type="component" value="Unassembled WGS sequence"/>
</dbReference>
<dbReference type="EMBL" id="WVUK01000066">
    <property type="protein sequence ID" value="KAF7488244.1"/>
    <property type="molecule type" value="Genomic_DNA"/>
</dbReference>
<keyword evidence="6" id="KW-0560">Oxidoreductase</keyword>
<dbReference type="VEuPathDB" id="VectorBase:SSCA006841"/>
<dbReference type="OrthoDB" id="10263291at2759"/>
<feature type="compositionally biased region" description="Low complexity" evidence="11">
    <location>
        <begin position="23"/>
        <end position="51"/>
    </location>
</feature>
<evidence type="ECO:0000313" key="15">
    <source>
        <dbReference type="EMBL" id="KPM04043.1"/>
    </source>
</evidence>
<evidence type="ECO:0000256" key="7">
    <source>
        <dbReference type="ARBA" id="ARBA00038523"/>
    </source>
</evidence>
<evidence type="ECO:0000313" key="16">
    <source>
        <dbReference type="EnsemblMetazoa" id="KAF7488244.1"/>
    </source>
</evidence>
<dbReference type="InterPro" id="IPR029036">
    <property type="entry name" value="P5CR_dimer"/>
</dbReference>
<dbReference type="OMA" id="FHRIMIN"/>
<protein>
    <recommendedName>
        <fullName evidence="8">Pyrroline-5-carboxylate reductase 3</fullName>
        <ecNumber evidence="3">1.5.1.2</ecNumber>
    </recommendedName>
    <alternativeName>
        <fullName evidence="9">Pyrroline-5-carboxylate reductase-like protein</fullName>
    </alternativeName>
</protein>
<dbReference type="InterPro" id="IPR000304">
    <property type="entry name" value="Pyrroline-COOH_reductase"/>
</dbReference>
<dbReference type="SUPFAM" id="SSF48179">
    <property type="entry name" value="6-phosphogluconate dehydrogenase C-terminal domain-like"/>
    <property type="match status" value="1"/>
</dbReference>
<dbReference type="EMBL" id="JXLN01007116">
    <property type="protein sequence ID" value="KPM04043.1"/>
    <property type="molecule type" value="Genomic_DNA"/>
</dbReference>
<reference evidence="16" key="4">
    <citation type="submission" date="2022-06" db="UniProtKB">
        <authorList>
            <consortium name="EnsemblMetazoa"/>
        </authorList>
    </citation>
    <scope>IDENTIFICATION</scope>
</reference>
<comment type="function">
    <text evidence="10">Oxidoreductase that catalyzes the last step in proline biosynthesis, which corresponds to the reduction of pyrroline-5-carboxylate (P5C) to L-proline using NAD(P)H. Proline is synthesized from either glutamate or ornithine; both are converted to P5C, and then to proline via pyrroline-5-carboxylate reductases (PYCRs). PYCR3 is exclusively linked to the biosynthesis of proline from ornithine.</text>
</comment>
<dbReference type="Gene3D" id="3.40.50.720">
    <property type="entry name" value="NAD(P)-binding Rossmann-like Domain"/>
    <property type="match status" value="1"/>
</dbReference>
<feature type="region of interest" description="Disordered" evidence="11">
    <location>
        <begin position="1"/>
        <end position="123"/>
    </location>
</feature>
<keyword evidence="17" id="KW-1185">Reference proteome</keyword>
<dbReference type="Proteomes" id="UP000070412">
    <property type="component" value="Unassembled WGS sequence"/>
</dbReference>
<sequence length="419" mass="45322">MSAEKPSDKPISSKEETVETEEAPGSQQDAQQQASGVDAQDAQDQAAGQDQAETDADAELGNEDEPIPSESKQGSADVSSKVASETKPKSEIKAQSETEQKSVSTAETKSKASRTSLRLSRRKKGEKVDLTNCRIGFLGAGKMTEAIVKGLINTVKIDPKRIFVSSKSGKNHDFFQELGVNTTKRSYDIFGRMDCDIIFLVFHGYVIRQLFSTGGTRPLALTTNYIPNQRHPIYVLSLVGGIPLSDIKLTLLNPDNPDKYKLEMHRIMLNQSVAYGIGLGAIDVEPDLKQCSPIIRNLLTPMCKLEHIPENNMDVACAIGGNGLTFCYYFLAALSDGAFKMGLPKKDAIKVAARTLQAAAATLLESGKHPADLRDACTSPRGPGIYGIHVLEKADCSSGISAAVEAAYRRVKELCEIPT</sequence>
<dbReference type="GO" id="GO:0004735">
    <property type="term" value="F:pyrroline-5-carboxylate reductase activity"/>
    <property type="evidence" value="ECO:0007669"/>
    <property type="project" value="UniProtKB-EC"/>
</dbReference>
<evidence type="ECO:0000256" key="3">
    <source>
        <dbReference type="ARBA" id="ARBA00012855"/>
    </source>
</evidence>
<feature type="compositionally biased region" description="Basic and acidic residues" evidence="11">
    <location>
        <begin position="1"/>
        <end position="17"/>
    </location>
</feature>
<evidence type="ECO:0000256" key="2">
    <source>
        <dbReference type="ARBA" id="ARBA00005525"/>
    </source>
</evidence>
<dbReference type="UniPathway" id="UPA00098">
    <property type="reaction ID" value="UER00361"/>
</dbReference>
<accession>A0A131ZZE2</accession>
<comment type="pathway">
    <text evidence="1">Amino-acid biosynthesis; L-proline biosynthesis; L-proline from L-glutamate 5-semialdehyde: step 1/1.</text>
</comment>
<comment type="similarity">
    <text evidence="2">Belongs to the pyrroline-5-carboxylate reductase family.</text>
</comment>
<dbReference type="Pfam" id="PF03807">
    <property type="entry name" value="F420_oxidored"/>
    <property type="match status" value="1"/>
</dbReference>
<reference evidence="14" key="3">
    <citation type="submission" date="2020-01" db="EMBL/GenBank/DDBJ databases">
        <authorList>
            <person name="Korhonen P.K.K."/>
            <person name="Guangxu M.G."/>
            <person name="Wang T.W."/>
            <person name="Stroehlein A.J.S."/>
            <person name="Young N.D."/>
            <person name="Ang C.-S.A."/>
            <person name="Fernando D.W.F."/>
            <person name="Lu H.L."/>
            <person name="Taylor S.T."/>
            <person name="Ehtesham M.E.M."/>
            <person name="Najaraj S.H.N."/>
            <person name="Harsha G.H.G."/>
            <person name="Madugundu A.M."/>
            <person name="Renuse S.R."/>
            <person name="Holt D.H."/>
            <person name="Pandey A.P."/>
            <person name="Papenfuss A.P."/>
            <person name="Gasser R.B.G."/>
            <person name="Fischer K.F."/>
        </authorList>
    </citation>
    <scope>NUCLEOTIDE SEQUENCE</scope>
    <source>
        <strain evidence="14">SSS_KF_BRIS2020</strain>
    </source>
</reference>
<evidence type="ECO:0000313" key="17">
    <source>
        <dbReference type="Proteomes" id="UP000070412"/>
    </source>
</evidence>
<dbReference type="AlphaFoldDB" id="A0A131ZZE2"/>
<gene>
    <name evidence="15" type="ORF">QR98_0024820</name>
    <name evidence="14" type="ORF">SSS_4092</name>
</gene>
<evidence type="ECO:0000256" key="8">
    <source>
        <dbReference type="ARBA" id="ARBA00039786"/>
    </source>
</evidence>
<dbReference type="InterPro" id="IPR008927">
    <property type="entry name" value="6-PGluconate_DH-like_C_sf"/>
</dbReference>
<proteinExistence type="inferred from homology"/>
<keyword evidence="4" id="KW-0028">Amino-acid biosynthesis</keyword>
<evidence type="ECO:0000256" key="1">
    <source>
        <dbReference type="ARBA" id="ARBA00005205"/>
    </source>
</evidence>
<dbReference type="HAMAP" id="MF_01925">
    <property type="entry name" value="P5C_reductase"/>
    <property type="match status" value="1"/>
</dbReference>
<dbReference type="PANTHER" id="PTHR11645">
    <property type="entry name" value="PYRROLINE-5-CARBOXYLATE REDUCTASE"/>
    <property type="match status" value="1"/>
</dbReference>
<evidence type="ECO:0000256" key="4">
    <source>
        <dbReference type="ARBA" id="ARBA00022650"/>
    </source>
</evidence>
<feature type="domain" description="Pyrroline-5-carboxylate reductase catalytic N-terminal" evidence="12">
    <location>
        <begin position="134"/>
        <end position="212"/>
    </location>
</feature>
<dbReference type="InterPro" id="IPR028939">
    <property type="entry name" value="P5C_Rdtase_cat_N"/>
</dbReference>
<dbReference type="GO" id="GO:0055129">
    <property type="term" value="P:L-proline biosynthetic process"/>
    <property type="evidence" value="ECO:0007669"/>
    <property type="project" value="UniProtKB-UniPathway"/>
</dbReference>
<reference evidence="15 18" key="1">
    <citation type="journal article" date="2015" name="Parasit. Vectors">
        <title>Draft genome of the scabies mite.</title>
        <authorList>
            <person name="Rider S.D.Jr."/>
            <person name="Morgan M.S."/>
            <person name="Arlian L.G."/>
        </authorList>
    </citation>
    <scope>NUCLEOTIDE SEQUENCE [LARGE SCALE GENOMIC DNA]</scope>
    <source>
        <strain evidence="15">Arlian Lab</strain>
    </source>
</reference>
<keyword evidence="4" id="KW-0641">Proline biosynthesis</keyword>
<evidence type="ECO:0000256" key="10">
    <source>
        <dbReference type="ARBA" id="ARBA00049975"/>
    </source>
</evidence>
<dbReference type="PANTHER" id="PTHR11645:SF0">
    <property type="entry name" value="PYRROLINE-5-CARBOXYLATE REDUCTASE 3"/>
    <property type="match status" value="1"/>
</dbReference>
<reference evidence="17" key="2">
    <citation type="journal article" date="2020" name="PLoS Negl. Trop. Dis.">
        <title>High-quality nuclear genome for Sarcoptes scabiei-A critical resource for a neglected parasite.</title>
        <authorList>
            <person name="Korhonen P.K."/>
            <person name="Gasser R.B."/>
            <person name="Ma G."/>
            <person name="Wang T."/>
            <person name="Stroehlein A.J."/>
            <person name="Young N.D."/>
            <person name="Ang C.S."/>
            <person name="Fernando D.D."/>
            <person name="Lu H.C."/>
            <person name="Taylor S."/>
            <person name="Reynolds S.L."/>
            <person name="Mofiz E."/>
            <person name="Najaraj S.H."/>
            <person name="Gowda H."/>
            <person name="Madugundu A."/>
            <person name="Renuse S."/>
            <person name="Holt D."/>
            <person name="Pandey A."/>
            <person name="Papenfuss A.T."/>
            <person name="Fischer K."/>
        </authorList>
    </citation>
    <scope>NUCLEOTIDE SEQUENCE [LARGE SCALE GENOMIC DNA]</scope>
</reference>
<dbReference type="FunFam" id="1.10.3730.10:FF:000001">
    <property type="entry name" value="Pyrroline-5-carboxylate reductase"/>
    <property type="match status" value="1"/>
</dbReference>
<keyword evidence="5" id="KW-0521">NADP</keyword>
<feature type="compositionally biased region" description="Acidic residues" evidence="11">
    <location>
        <begin position="52"/>
        <end position="67"/>
    </location>
</feature>
<evidence type="ECO:0000256" key="9">
    <source>
        <dbReference type="ARBA" id="ARBA00042532"/>
    </source>
</evidence>
<evidence type="ECO:0000256" key="11">
    <source>
        <dbReference type="SAM" id="MobiDB-lite"/>
    </source>
</evidence>
<dbReference type="Pfam" id="PF14748">
    <property type="entry name" value="P5CR_dimer"/>
    <property type="match status" value="1"/>
</dbReference>
<evidence type="ECO:0000313" key="18">
    <source>
        <dbReference type="Proteomes" id="UP000616769"/>
    </source>
</evidence>
<feature type="compositionally biased region" description="Polar residues" evidence="11">
    <location>
        <begin position="70"/>
        <end position="83"/>
    </location>
</feature>
<dbReference type="EnsemblMetazoa" id="SSS_4092s_mrna">
    <property type="protein sequence ID" value="KAF7488244.1"/>
    <property type="gene ID" value="SSS_4092"/>
</dbReference>
<comment type="subunit">
    <text evidence="7">Homodecamer; composed of 5 homodimers.</text>
</comment>
<evidence type="ECO:0000259" key="12">
    <source>
        <dbReference type="Pfam" id="PF03807"/>
    </source>
</evidence>
<evidence type="ECO:0000256" key="5">
    <source>
        <dbReference type="ARBA" id="ARBA00022857"/>
    </source>
</evidence>
<organism evidence="15 18">
    <name type="scientific">Sarcoptes scabiei</name>
    <name type="common">Itch mite</name>
    <name type="synonym">Acarus scabiei</name>
    <dbReference type="NCBI Taxonomy" id="52283"/>
    <lineage>
        <taxon>Eukaryota</taxon>
        <taxon>Metazoa</taxon>
        <taxon>Ecdysozoa</taxon>
        <taxon>Arthropoda</taxon>
        <taxon>Chelicerata</taxon>
        <taxon>Arachnida</taxon>
        <taxon>Acari</taxon>
        <taxon>Acariformes</taxon>
        <taxon>Sarcoptiformes</taxon>
        <taxon>Astigmata</taxon>
        <taxon>Psoroptidia</taxon>
        <taxon>Sarcoptoidea</taxon>
        <taxon>Sarcoptidae</taxon>
        <taxon>Sarcoptinae</taxon>
        <taxon>Sarcoptes</taxon>
    </lineage>
</organism>
<evidence type="ECO:0000313" key="14">
    <source>
        <dbReference type="EMBL" id="KAF7488244.1"/>
    </source>
</evidence>
<dbReference type="EC" id="1.5.1.2" evidence="3"/>